<dbReference type="PIRSF" id="PIRSF001604">
    <property type="entry name" value="LigA"/>
    <property type="match status" value="1"/>
</dbReference>
<dbReference type="InterPro" id="IPR003583">
    <property type="entry name" value="Hlx-hairpin-Hlx_DNA-bd_motif"/>
</dbReference>
<feature type="binding site" evidence="14">
    <location>
        <position position="486"/>
    </location>
    <ligand>
        <name>Zn(2+)</name>
        <dbReference type="ChEBI" id="CHEBI:29105"/>
    </ligand>
</feature>
<keyword evidence="5 14" id="KW-0235">DNA replication</keyword>
<protein>
    <recommendedName>
        <fullName evidence="3 14">DNA ligase</fullName>
        <ecNumber evidence="2 14">6.5.1.2</ecNumber>
    </recommendedName>
    <alternativeName>
        <fullName evidence="14">Polydeoxyribonucleotide synthase [NAD(+)]</fullName>
    </alternativeName>
</protein>
<organism evidence="17 18">
    <name type="scientific">Nibricoccus aquaticus</name>
    <dbReference type="NCBI Taxonomy" id="2576891"/>
    <lineage>
        <taxon>Bacteria</taxon>
        <taxon>Pseudomonadati</taxon>
        <taxon>Verrucomicrobiota</taxon>
        <taxon>Opitutia</taxon>
        <taxon>Opitutales</taxon>
        <taxon>Opitutaceae</taxon>
        <taxon>Nibricoccus</taxon>
    </lineage>
</organism>
<dbReference type="InterPro" id="IPR004149">
    <property type="entry name" value="Znf_DNAligase_C4"/>
</dbReference>
<comment type="catalytic activity">
    <reaction evidence="12 14">
        <text>NAD(+) + (deoxyribonucleotide)n-3'-hydroxyl + 5'-phospho-(deoxyribonucleotide)m = (deoxyribonucleotide)n+m + AMP + beta-nicotinamide D-nucleotide.</text>
        <dbReference type="EC" id="6.5.1.2"/>
    </reaction>
</comment>
<evidence type="ECO:0000256" key="12">
    <source>
        <dbReference type="ARBA" id="ARBA00034005"/>
    </source>
</evidence>
<keyword evidence="14" id="KW-0464">Manganese</keyword>
<evidence type="ECO:0000256" key="5">
    <source>
        <dbReference type="ARBA" id="ARBA00022705"/>
    </source>
</evidence>
<dbReference type="Proteomes" id="UP000217265">
    <property type="component" value="Chromosome"/>
</dbReference>
<evidence type="ECO:0000259" key="15">
    <source>
        <dbReference type="SMART" id="SM00278"/>
    </source>
</evidence>
<evidence type="ECO:0000256" key="3">
    <source>
        <dbReference type="ARBA" id="ARBA00013308"/>
    </source>
</evidence>
<dbReference type="EC" id="6.5.1.2" evidence="2 14"/>
<dbReference type="Pfam" id="PF03119">
    <property type="entry name" value="DNA_ligase_ZBD"/>
    <property type="match status" value="1"/>
</dbReference>
<dbReference type="InterPro" id="IPR001679">
    <property type="entry name" value="DNA_ligase"/>
</dbReference>
<comment type="cofactor">
    <cofactor evidence="14">
        <name>Mg(2+)</name>
        <dbReference type="ChEBI" id="CHEBI:18420"/>
    </cofactor>
    <cofactor evidence="14">
        <name>Mn(2+)</name>
        <dbReference type="ChEBI" id="CHEBI:29035"/>
    </cofactor>
</comment>
<name>A0A290Q356_9BACT</name>
<keyword evidence="10 14" id="KW-0520">NAD</keyword>
<feature type="domain" description="Helix-hairpin-helix DNA-binding motif class 1" evidence="15">
    <location>
        <begin position="534"/>
        <end position="553"/>
    </location>
</feature>
<reference evidence="17 18" key="1">
    <citation type="submission" date="2017-09" db="EMBL/GenBank/DDBJ databases">
        <title>Complete genome sequence of Verrucomicrobial strain HZ-65, isolated from freshwater.</title>
        <authorList>
            <person name="Choi A."/>
        </authorList>
    </citation>
    <scope>NUCLEOTIDE SEQUENCE [LARGE SCALE GENOMIC DNA]</scope>
    <source>
        <strain evidence="17 18">HZ-65</strain>
    </source>
</reference>
<feature type="binding site" evidence="14">
    <location>
        <position position="481"/>
    </location>
    <ligand>
        <name>Zn(2+)</name>
        <dbReference type="ChEBI" id="CHEBI:29105"/>
    </ligand>
</feature>
<feature type="domain" description="NAD-dependent DNA ligase N-terminal" evidence="16">
    <location>
        <begin position="36"/>
        <end position="502"/>
    </location>
</feature>
<dbReference type="Gene3D" id="3.30.470.30">
    <property type="entry name" value="DNA ligase/mRNA capping enzyme"/>
    <property type="match status" value="1"/>
</dbReference>
<feature type="binding site" evidence="14">
    <location>
        <position position="462"/>
    </location>
    <ligand>
        <name>Zn(2+)</name>
        <dbReference type="ChEBI" id="CHEBI:29105"/>
    </ligand>
</feature>
<dbReference type="NCBIfam" id="TIGR00575">
    <property type="entry name" value="dnlj"/>
    <property type="match status" value="1"/>
</dbReference>
<dbReference type="InterPro" id="IPR004150">
    <property type="entry name" value="NAD_DNA_ligase_OB"/>
</dbReference>
<dbReference type="Gene3D" id="2.40.50.140">
    <property type="entry name" value="Nucleic acid-binding proteins"/>
    <property type="match status" value="1"/>
</dbReference>
<keyword evidence="8 14" id="KW-0862">Zinc</keyword>
<proteinExistence type="inferred from homology"/>
<feature type="binding site" evidence="14">
    <location>
        <position position="465"/>
    </location>
    <ligand>
        <name>Zn(2+)</name>
        <dbReference type="ChEBI" id="CHEBI:29105"/>
    </ligand>
</feature>
<evidence type="ECO:0000256" key="2">
    <source>
        <dbReference type="ARBA" id="ARBA00012722"/>
    </source>
</evidence>
<dbReference type="NCBIfam" id="NF005932">
    <property type="entry name" value="PRK07956.1"/>
    <property type="match status" value="1"/>
</dbReference>
<dbReference type="InterPro" id="IPR013839">
    <property type="entry name" value="DNAligase_adenylation"/>
</dbReference>
<dbReference type="SUPFAM" id="SSF56091">
    <property type="entry name" value="DNA ligase/mRNA capping enzyme, catalytic domain"/>
    <property type="match status" value="1"/>
</dbReference>
<keyword evidence="7 14" id="KW-0227">DNA damage</keyword>
<evidence type="ECO:0000256" key="6">
    <source>
        <dbReference type="ARBA" id="ARBA00022723"/>
    </source>
</evidence>
<dbReference type="Pfam" id="PF03120">
    <property type="entry name" value="OB_DNA_ligase"/>
    <property type="match status" value="1"/>
</dbReference>
<dbReference type="InterPro" id="IPR013840">
    <property type="entry name" value="DNAligase_N"/>
</dbReference>
<feature type="active site" description="N6-AMP-lysine intermediate" evidence="14">
    <location>
        <position position="162"/>
    </location>
</feature>
<dbReference type="PROSITE" id="PS01056">
    <property type="entry name" value="DNA_LIGASE_N2"/>
    <property type="match status" value="1"/>
</dbReference>
<evidence type="ECO:0000256" key="8">
    <source>
        <dbReference type="ARBA" id="ARBA00022833"/>
    </source>
</evidence>
<evidence type="ECO:0000256" key="11">
    <source>
        <dbReference type="ARBA" id="ARBA00023204"/>
    </source>
</evidence>
<dbReference type="GO" id="GO:0003677">
    <property type="term" value="F:DNA binding"/>
    <property type="evidence" value="ECO:0007669"/>
    <property type="project" value="InterPro"/>
</dbReference>
<feature type="domain" description="Helix-hairpin-helix DNA-binding motif class 1" evidence="15">
    <location>
        <begin position="598"/>
        <end position="617"/>
    </location>
</feature>
<dbReference type="InterPro" id="IPR010994">
    <property type="entry name" value="RuvA_2-like"/>
</dbReference>
<dbReference type="GO" id="GO:0003911">
    <property type="term" value="F:DNA ligase (NAD+) activity"/>
    <property type="evidence" value="ECO:0007669"/>
    <property type="project" value="UniProtKB-UniRule"/>
</dbReference>
<evidence type="ECO:0000313" key="17">
    <source>
        <dbReference type="EMBL" id="ATC63109.1"/>
    </source>
</evidence>
<dbReference type="AlphaFoldDB" id="A0A290Q356"/>
<evidence type="ECO:0000256" key="7">
    <source>
        <dbReference type="ARBA" id="ARBA00022763"/>
    </source>
</evidence>
<dbReference type="OrthoDB" id="9759736at2"/>
<feature type="binding site" evidence="14">
    <location>
        <position position="183"/>
    </location>
    <ligand>
        <name>NAD(+)</name>
        <dbReference type="ChEBI" id="CHEBI:57540"/>
    </ligand>
</feature>
<dbReference type="KEGG" id="vbh:CMV30_03580"/>
<keyword evidence="18" id="KW-1185">Reference proteome</keyword>
<comment type="function">
    <text evidence="1 14">DNA ligase that catalyzes the formation of phosphodiester linkages between 5'-phosphoryl and 3'-hydroxyl groups in double-stranded DNA using NAD as a coenzyme and as the energy source for the reaction. It is essential for DNA replication and repair of damaged DNA.</text>
</comment>
<dbReference type="FunFam" id="2.40.50.140:FF:000012">
    <property type="entry name" value="DNA ligase"/>
    <property type="match status" value="1"/>
</dbReference>
<dbReference type="SUPFAM" id="SSF50249">
    <property type="entry name" value="Nucleic acid-binding proteins"/>
    <property type="match status" value="1"/>
</dbReference>
<evidence type="ECO:0000256" key="13">
    <source>
        <dbReference type="ARBA" id="ARBA00060881"/>
    </source>
</evidence>
<comment type="similarity">
    <text evidence="13 14">Belongs to the NAD-dependent DNA ligase family. LigA subfamily.</text>
</comment>
<dbReference type="Gene3D" id="1.10.287.610">
    <property type="entry name" value="Helix hairpin bin"/>
    <property type="match status" value="1"/>
</dbReference>
<keyword evidence="11 14" id="KW-0234">DNA repair</keyword>
<feature type="binding site" evidence="14">
    <location>
        <position position="362"/>
    </location>
    <ligand>
        <name>NAD(+)</name>
        <dbReference type="ChEBI" id="CHEBI:57540"/>
    </ligand>
</feature>
<dbReference type="CDD" id="cd00114">
    <property type="entry name" value="LIGANc"/>
    <property type="match status" value="1"/>
</dbReference>
<dbReference type="GO" id="GO:0006281">
    <property type="term" value="P:DNA repair"/>
    <property type="evidence" value="ECO:0007669"/>
    <property type="project" value="UniProtKB-KW"/>
</dbReference>
<dbReference type="Pfam" id="PF14520">
    <property type="entry name" value="HHH_5"/>
    <property type="match status" value="1"/>
</dbReference>
<feature type="binding site" evidence="14">
    <location>
        <position position="220"/>
    </location>
    <ligand>
        <name>NAD(+)</name>
        <dbReference type="ChEBI" id="CHEBI:57540"/>
    </ligand>
</feature>
<evidence type="ECO:0000259" key="16">
    <source>
        <dbReference type="SMART" id="SM00532"/>
    </source>
</evidence>
<keyword evidence="9 14" id="KW-0460">Magnesium</keyword>
<dbReference type="InterPro" id="IPR012340">
    <property type="entry name" value="NA-bd_OB-fold"/>
</dbReference>
<dbReference type="InterPro" id="IPR041663">
    <property type="entry name" value="DisA/LigA_HHH"/>
</dbReference>
<accession>A0A290Q356</accession>
<evidence type="ECO:0000313" key="18">
    <source>
        <dbReference type="Proteomes" id="UP000217265"/>
    </source>
</evidence>
<gene>
    <name evidence="14" type="primary">ligA</name>
    <name evidence="17" type="ORF">CMV30_03580</name>
</gene>
<feature type="binding site" evidence="14">
    <location>
        <begin position="65"/>
        <end position="69"/>
    </location>
    <ligand>
        <name>NAD(+)</name>
        <dbReference type="ChEBI" id="CHEBI:57540"/>
    </ligand>
</feature>
<dbReference type="Pfam" id="PF12826">
    <property type="entry name" value="HHH_2"/>
    <property type="match status" value="1"/>
</dbReference>
<feature type="binding site" evidence="14">
    <location>
        <begin position="119"/>
        <end position="120"/>
    </location>
    <ligand>
        <name>NAD(+)</name>
        <dbReference type="ChEBI" id="CHEBI:57540"/>
    </ligand>
</feature>
<dbReference type="RefSeq" id="WP_096054741.1">
    <property type="nucleotide sequence ID" value="NZ_CP023344.1"/>
</dbReference>
<feature type="binding site" evidence="14">
    <location>
        <position position="160"/>
    </location>
    <ligand>
        <name>NAD(+)</name>
        <dbReference type="ChEBI" id="CHEBI:57540"/>
    </ligand>
</feature>
<feature type="binding site" evidence="14">
    <location>
        <position position="338"/>
    </location>
    <ligand>
        <name>NAD(+)</name>
        <dbReference type="ChEBI" id="CHEBI:57540"/>
    </ligand>
</feature>
<dbReference type="SUPFAM" id="SSF47781">
    <property type="entry name" value="RuvA domain 2-like"/>
    <property type="match status" value="1"/>
</dbReference>
<evidence type="ECO:0000256" key="14">
    <source>
        <dbReference type="HAMAP-Rule" id="MF_01588"/>
    </source>
</evidence>
<keyword evidence="6 14" id="KW-0479">Metal-binding</keyword>
<dbReference type="InterPro" id="IPR033136">
    <property type="entry name" value="DNA_ligase_CS"/>
</dbReference>
<dbReference type="SMART" id="SM00278">
    <property type="entry name" value="HhH1"/>
    <property type="match status" value="2"/>
</dbReference>
<dbReference type="EMBL" id="CP023344">
    <property type="protein sequence ID" value="ATC63109.1"/>
    <property type="molecule type" value="Genomic_DNA"/>
</dbReference>
<dbReference type="SMART" id="SM00532">
    <property type="entry name" value="LIGANc"/>
    <property type="match status" value="1"/>
</dbReference>
<dbReference type="Gene3D" id="6.20.10.30">
    <property type="match status" value="1"/>
</dbReference>
<keyword evidence="4 14" id="KW-0436">Ligase</keyword>
<dbReference type="Pfam" id="PF01653">
    <property type="entry name" value="DNA_ligase_aden"/>
    <property type="match status" value="1"/>
</dbReference>
<dbReference type="GO" id="GO:0006260">
    <property type="term" value="P:DNA replication"/>
    <property type="evidence" value="ECO:0007669"/>
    <property type="project" value="UniProtKB-KW"/>
</dbReference>
<evidence type="ECO:0000256" key="10">
    <source>
        <dbReference type="ARBA" id="ARBA00023027"/>
    </source>
</evidence>
<evidence type="ECO:0000256" key="9">
    <source>
        <dbReference type="ARBA" id="ARBA00022842"/>
    </source>
</evidence>
<dbReference type="HAMAP" id="MF_01588">
    <property type="entry name" value="DNA_ligase_A"/>
    <property type="match status" value="1"/>
</dbReference>
<evidence type="ECO:0000256" key="1">
    <source>
        <dbReference type="ARBA" id="ARBA00004067"/>
    </source>
</evidence>
<evidence type="ECO:0000256" key="4">
    <source>
        <dbReference type="ARBA" id="ARBA00022598"/>
    </source>
</evidence>
<sequence>MAKFLGGSRAGRVASLAVWFLIAWLRGAAVEGVADNAVERMNALRGEIARHDELYFKKAAPEISDEAYDRLKRELVELERRAGVKAGSDEAGGAIKTAAVGDDRSGRFPTWRHGERMMSLEKVYSEAELRVFLKRVEAEARGGTAMNDGAKAGEVGWVVEPKYDGLAVSATYERGRLVRLVTRGDGSEGDNVTANARGIAGLAERLAGAEWPDRIEVRGEVLVTFAEFARVNAERAALGEAEFANPRALAAGSLKLDDAAEAARRGLSVVFYGFGEVRPVSARAVTQGDFYARVRAWGLPGIAEVRRAKTVDDVCAAVRAFERRRSELAFPTDGVVIKLDEVAQQERIGATGHAPRWAVAYKFTTERACTWVKAITVQVGRSGVLTPVAELEPVRLGGARVARATLHNAEEIARMDVRVGDMVFVEKAGEIIPAVVGVDKAGRGAERVGGRVAVAFLFPEDCPVCGAGVVTRTEDGAMRYCPNRDCEAQVVARLKHFAGTQGVAIRGLGEETIAAAVRSGCVRTLGDFYRMTREEWRAVPGVGEKTAGKLFAAVEASRRAELWRVISGLGVPGVGAATARVLGREFGTLEELAAAGVERLARVNGVSARQAEALVAFFAEKETRALMEAMRASASGRTQ</sequence>
<dbReference type="Gene3D" id="1.10.150.20">
    <property type="entry name" value="5' to 3' exonuclease, C-terminal subdomain"/>
    <property type="match status" value="2"/>
</dbReference>
<dbReference type="GO" id="GO:0046872">
    <property type="term" value="F:metal ion binding"/>
    <property type="evidence" value="ECO:0007669"/>
    <property type="project" value="UniProtKB-KW"/>
</dbReference>